<organism evidence="1 2">
    <name type="scientific">Trichinella spiralis</name>
    <name type="common">Trichina worm</name>
    <dbReference type="NCBI Taxonomy" id="6334"/>
    <lineage>
        <taxon>Eukaryota</taxon>
        <taxon>Metazoa</taxon>
        <taxon>Ecdysozoa</taxon>
        <taxon>Nematoda</taxon>
        <taxon>Enoplea</taxon>
        <taxon>Dorylaimia</taxon>
        <taxon>Trichinellida</taxon>
        <taxon>Trichinellidae</taxon>
        <taxon>Trichinella</taxon>
    </lineage>
</organism>
<keyword evidence="2" id="KW-1185">Reference proteome</keyword>
<protein>
    <submittedName>
        <fullName evidence="1">Membrane progestin receptor gamma</fullName>
    </submittedName>
</protein>
<gene>
    <name evidence="1" type="ORF">TSPI_06130</name>
</gene>
<reference evidence="1 2" key="1">
    <citation type="submission" date="2024-07" db="EMBL/GenBank/DDBJ databases">
        <title>Enhanced genomic and transcriptomic resources for Trichinella pseudospiralis and T. spiralis underpin the discovery of pronounced molecular differences between stages and species.</title>
        <authorList>
            <person name="Pasi K.K."/>
            <person name="La Rosa G."/>
            <person name="Gomez-Morales M.A."/>
            <person name="Tosini F."/>
            <person name="Sumanam S."/>
            <person name="Young N.D."/>
            <person name="Chang B.C."/>
            <person name="Robin G.B."/>
        </authorList>
    </citation>
    <scope>NUCLEOTIDE SEQUENCE [LARGE SCALE GENOMIC DNA]</scope>
    <source>
        <strain evidence="1">ISS534</strain>
    </source>
</reference>
<keyword evidence="1" id="KW-0675">Receptor</keyword>
<comment type="caution">
    <text evidence="1">The sequence shown here is derived from an EMBL/GenBank/DDBJ whole genome shotgun (WGS) entry which is preliminary data.</text>
</comment>
<dbReference type="Proteomes" id="UP001558632">
    <property type="component" value="Unassembled WGS sequence"/>
</dbReference>
<evidence type="ECO:0000313" key="1">
    <source>
        <dbReference type="EMBL" id="KAL1244435.1"/>
    </source>
</evidence>
<dbReference type="EMBL" id="JBEUSY010000132">
    <property type="protein sequence ID" value="KAL1244435.1"/>
    <property type="molecule type" value="Genomic_DNA"/>
</dbReference>
<sequence length="94" mass="10436">MQSFKSSLPFPMVKSDLCYVATLQKSGRRASSTFLDIRKRCCVVLNFLAFRFTSSTSHMPPVQYLSASGDDDATDLLLLFHRRSNLANVNADGA</sequence>
<name>A0ABR3KW47_TRISP</name>
<proteinExistence type="predicted"/>
<accession>A0ABR3KW47</accession>
<evidence type="ECO:0000313" key="2">
    <source>
        <dbReference type="Proteomes" id="UP001558632"/>
    </source>
</evidence>